<dbReference type="GO" id="GO:0016705">
    <property type="term" value="F:oxidoreductase activity, acting on paired donors, with incorporation or reduction of molecular oxygen"/>
    <property type="evidence" value="ECO:0007669"/>
    <property type="project" value="InterPro"/>
</dbReference>
<dbReference type="HOGENOM" id="CLU_001570_2_3_1"/>
<dbReference type="InParanoid" id="A0A0C3NP52"/>
<dbReference type="EMBL" id="KN832030">
    <property type="protein sequence ID" value="KIN97350.1"/>
    <property type="molecule type" value="Genomic_DNA"/>
</dbReference>
<keyword evidence="6 10" id="KW-0560">Oxidoreductase</keyword>
<evidence type="ECO:0000313" key="11">
    <source>
        <dbReference type="EMBL" id="KIN97350.1"/>
    </source>
</evidence>
<proteinExistence type="inferred from homology"/>
<reference evidence="11 12" key="1">
    <citation type="submission" date="2014-04" db="EMBL/GenBank/DDBJ databases">
        <authorList>
            <consortium name="DOE Joint Genome Institute"/>
            <person name="Kuo A."/>
            <person name="Kohler A."/>
            <person name="Costa M.D."/>
            <person name="Nagy L.G."/>
            <person name="Floudas D."/>
            <person name="Copeland A."/>
            <person name="Barry K.W."/>
            <person name="Cichocki N."/>
            <person name="Veneault-Fourrey C."/>
            <person name="LaButti K."/>
            <person name="Lindquist E.A."/>
            <person name="Lipzen A."/>
            <person name="Lundell T."/>
            <person name="Morin E."/>
            <person name="Murat C."/>
            <person name="Sun H."/>
            <person name="Tunlid A."/>
            <person name="Henrissat B."/>
            <person name="Grigoriev I.V."/>
            <person name="Hibbett D.S."/>
            <person name="Martin F."/>
            <person name="Nordberg H.P."/>
            <person name="Cantor M.N."/>
            <person name="Hua S.X."/>
        </authorList>
    </citation>
    <scope>NUCLEOTIDE SEQUENCE [LARGE SCALE GENOMIC DNA]</scope>
    <source>
        <strain evidence="11 12">Marx 270</strain>
    </source>
</reference>
<evidence type="ECO:0000256" key="3">
    <source>
        <dbReference type="ARBA" id="ARBA00010617"/>
    </source>
</evidence>
<feature type="binding site" description="axial binding residue" evidence="9">
    <location>
        <position position="461"/>
    </location>
    <ligand>
        <name>heme</name>
        <dbReference type="ChEBI" id="CHEBI:30413"/>
    </ligand>
    <ligandPart>
        <name>Fe</name>
        <dbReference type="ChEBI" id="CHEBI:18248"/>
    </ligandPart>
</feature>
<evidence type="ECO:0000256" key="7">
    <source>
        <dbReference type="ARBA" id="ARBA00023004"/>
    </source>
</evidence>
<evidence type="ECO:0000256" key="8">
    <source>
        <dbReference type="ARBA" id="ARBA00023033"/>
    </source>
</evidence>
<evidence type="ECO:0000313" key="12">
    <source>
        <dbReference type="Proteomes" id="UP000054217"/>
    </source>
</evidence>
<reference evidence="12" key="2">
    <citation type="submission" date="2015-01" db="EMBL/GenBank/DDBJ databases">
        <title>Evolutionary Origins and Diversification of the Mycorrhizal Mutualists.</title>
        <authorList>
            <consortium name="DOE Joint Genome Institute"/>
            <consortium name="Mycorrhizal Genomics Consortium"/>
            <person name="Kohler A."/>
            <person name="Kuo A."/>
            <person name="Nagy L.G."/>
            <person name="Floudas D."/>
            <person name="Copeland A."/>
            <person name="Barry K.W."/>
            <person name="Cichocki N."/>
            <person name="Veneault-Fourrey C."/>
            <person name="LaButti K."/>
            <person name="Lindquist E.A."/>
            <person name="Lipzen A."/>
            <person name="Lundell T."/>
            <person name="Morin E."/>
            <person name="Murat C."/>
            <person name="Riley R."/>
            <person name="Ohm R."/>
            <person name="Sun H."/>
            <person name="Tunlid A."/>
            <person name="Henrissat B."/>
            <person name="Grigoriev I.V."/>
            <person name="Hibbett D.S."/>
            <person name="Martin F."/>
        </authorList>
    </citation>
    <scope>NUCLEOTIDE SEQUENCE [LARGE SCALE GENOMIC DNA]</scope>
    <source>
        <strain evidence="12">Marx 270</strain>
    </source>
</reference>
<dbReference type="InterPro" id="IPR017972">
    <property type="entry name" value="Cyt_P450_CS"/>
</dbReference>
<dbReference type="InterPro" id="IPR050364">
    <property type="entry name" value="Cytochrome_P450_fung"/>
</dbReference>
<accession>A0A0C3NP52</accession>
<sequence length="540" mass="60180">MNINQRVHGCWMIIAAMDASKTSLSTTAVVLCLGACVLAVQRIRARKTPAGLPLPPGPKGLPWLGSVLSINMVEPWLTYQEWGKQYGDIVYAKILGGDYVIINSETVAHELLDQRSAIYSDRPHMPSAELLGVRYMTLLMPYGDEWRLHRKMYQLALNKEQSRKYAQMQLRRVHDLLARLVTTPQGYRGHLETLASAIIMDIGYGYAVAPRNDPFVAKVTRLLNLVVEVMTPERTALLSSFPFLAHIPPWMPGGGWKRRARECQGLVRNVLDDPVQYVRDRMAAGTARTSIVQDMYEMGDDSFDVAFDKETIIKHVAGTLFLTGVESMYSIALMFLLAMVLYPDVQKKAQEEIDRVVGADRLPDFGDRPNLPYVEAVMLETMRWRPVVPLGLPHMTTADDVYKGMYIPKGATIIPNVWTMTHDEGRFLEANSFNPDRYFPPTGKLVDVTACPAFGFGRRTCAGKYLAEQSLWAMIVSTLATLQIGKPKDAGGNDIEVHPEFKTGAGLCPKPFPCSIEVRSIKAAQLIRASTDWDGGTGDL</sequence>
<dbReference type="InterPro" id="IPR002401">
    <property type="entry name" value="Cyt_P450_E_grp-I"/>
</dbReference>
<dbReference type="InterPro" id="IPR001128">
    <property type="entry name" value="Cyt_P450"/>
</dbReference>
<dbReference type="CDD" id="cd11065">
    <property type="entry name" value="CYP64-like"/>
    <property type="match status" value="1"/>
</dbReference>
<dbReference type="STRING" id="870435.A0A0C3NP52"/>
<protein>
    <recommendedName>
        <fullName evidence="13">Cytochrome P450</fullName>
    </recommendedName>
</protein>
<dbReference type="PROSITE" id="PS00086">
    <property type="entry name" value="CYTOCHROME_P450"/>
    <property type="match status" value="1"/>
</dbReference>
<evidence type="ECO:0000256" key="10">
    <source>
        <dbReference type="RuleBase" id="RU000461"/>
    </source>
</evidence>
<dbReference type="Gene3D" id="1.10.630.10">
    <property type="entry name" value="Cytochrome P450"/>
    <property type="match status" value="1"/>
</dbReference>
<dbReference type="InterPro" id="IPR036396">
    <property type="entry name" value="Cyt_P450_sf"/>
</dbReference>
<keyword evidence="7 9" id="KW-0408">Iron</keyword>
<comment type="pathway">
    <text evidence="2">Secondary metabolite biosynthesis.</text>
</comment>
<dbReference type="SUPFAM" id="SSF48264">
    <property type="entry name" value="Cytochrome P450"/>
    <property type="match status" value="1"/>
</dbReference>
<evidence type="ECO:0000256" key="9">
    <source>
        <dbReference type="PIRSR" id="PIRSR602401-1"/>
    </source>
</evidence>
<dbReference type="GO" id="GO:0020037">
    <property type="term" value="F:heme binding"/>
    <property type="evidence" value="ECO:0007669"/>
    <property type="project" value="InterPro"/>
</dbReference>
<keyword evidence="4 9" id="KW-0349">Heme</keyword>
<dbReference type="PRINTS" id="PR00463">
    <property type="entry name" value="EP450I"/>
</dbReference>
<evidence type="ECO:0000256" key="4">
    <source>
        <dbReference type="ARBA" id="ARBA00022617"/>
    </source>
</evidence>
<evidence type="ECO:0000256" key="2">
    <source>
        <dbReference type="ARBA" id="ARBA00005179"/>
    </source>
</evidence>
<comment type="cofactor">
    <cofactor evidence="1 9">
        <name>heme</name>
        <dbReference type="ChEBI" id="CHEBI:30413"/>
    </cofactor>
</comment>
<dbReference type="GO" id="GO:0004497">
    <property type="term" value="F:monooxygenase activity"/>
    <property type="evidence" value="ECO:0007669"/>
    <property type="project" value="UniProtKB-KW"/>
</dbReference>
<name>A0A0C3NP52_PISTI</name>
<evidence type="ECO:0000256" key="5">
    <source>
        <dbReference type="ARBA" id="ARBA00022723"/>
    </source>
</evidence>
<comment type="similarity">
    <text evidence="3 10">Belongs to the cytochrome P450 family.</text>
</comment>
<dbReference type="Proteomes" id="UP000054217">
    <property type="component" value="Unassembled WGS sequence"/>
</dbReference>
<dbReference type="AlphaFoldDB" id="A0A0C3NP52"/>
<evidence type="ECO:0000256" key="1">
    <source>
        <dbReference type="ARBA" id="ARBA00001971"/>
    </source>
</evidence>
<gene>
    <name evidence="11" type="ORF">M404DRAFT_896000</name>
</gene>
<evidence type="ECO:0000256" key="6">
    <source>
        <dbReference type="ARBA" id="ARBA00023002"/>
    </source>
</evidence>
<dbReference type="GO" id="GO:0005506">
    <property type="term" value="F:iron ion binding"/>
    <property type="evidence" value="ECO:0007669"/>
    <property type="project" value="InterPro"/>
</dbReference>
<dbReference type="Pfam" id="PF00067">
    <property type="entry name" value="p450"/>
    <property type="match status" value="1"/>
</dbReference>
<keyword evidence="5 9" id="KW-0479">Metal-binding</keyword>
<organism evidence="11 12">
    <name type="scientific">Pisolithus tinctorius Marx 270</name>
    <dbReference type="NCBI Taxonomy" id="870435"/>
    <lineage>
        <taxon>Eukaryota</taxon>
        <taxon>Fungi</taxon>
        <taxon>Dikarya</taxon>
        <taxon>Basidiomycota</taxon>
        <taxon>Agaricomycotina</taxon>
        <taxon>Agaricomycetes</taxon>
        <taxon>Agaricomycetidae</taxon>
        <taxon>Boletales</taxon>
        <taxon>Sclerodermatineae</taxon>
        <taxon>Pisolithaceae</taxon>
        <taxon>Pisolithus</taxon>
    </lineage>
</organism>
<keyword evidence="8 10" id="KW-0503">Monooxygenase</keyword>
<dbReference type="OrthoDB" id="2789670at2759"/>
<keyword evidence="12" id="KW-1185">Reference proteome</keyword>
<evidence type="ECO:0008006" key="13">
    <source>
        <dbReference type="Google" id="ProtNLM"/>
    </source>
</evidence>
<dbReference type="PANTHER" id="PTHR46300">
    <property type="entry name" value="P450, PUTATIVE (EUROFUNG)-RELATED-RELATED"/>
    <property type="match status" value="1"/>
</dbReference>
<dbReference type="PANTHER" id="PTHR46300:SF7">
    <property type="entry name" value="P450, PUTATIVE (EUROFUNG)-RELATED"/>
    <property type="match status" value="1"/>
</dbReference>